<evidence type="ECO:0000313" key="1">
    <source>
        <dbReference type="EMBL" id="HEF65960.1"/>
    </source>
</evidence>
<organism evidence="1">
    <name type="scientific">Thermomicrobium roseum</name>
    <dbReference type="NCBI Taxonomy" id="500"/>
    <lineage>
        <taxon>Bacteria</taxon>
        <taxon>Pseudomonadati</taxon>
        <taxon>Thermomicrobiota</taxon>
        <taxon>Thermomicrobia</taxon>
        <taxon>Thermomicrobiales</taxon>
        <taxon>Thermomicrobiaceae</taxon>
        <taxon>Thermomicrobium</taxon>
    </lineage>
</organism>
<sequence>MLAPDSAADAGGPVLVLLLVTMLLVIGLLALTVLVGLTVTSLVTLITAPGQLVRLLRDRQLRRNHALEHATINVIEERFGPTRLAGLARQDGFLIFGPVAPALVLEAAEEGLRRLQRGERQLAIHPRCGTTLVASQLVLALAFLATLLLLRQLSLLPFLVGLAAALLLGPRISPLLQRWITTDSQVDGLAIQGLQPQLVPLQLPWTNVLVPVPGALLVRTGTVEQASLGGSVTVLTPDARSYQVGRYQID</sequence>
<gene>
    <name evidence="1" type="ORF">ENP47_10230</name>
</gene>
<proteinExistence type="predicted"/>
<comment type="caution">
    <text evidence="1">The sequence shown here is derived from an EMBL/GenBank/DDBJ whole genome shotgun (WGS) entry which is preliminary data.</text>
</comment>
<name>A0A7C1JWS8_THERO</name>
<accession>A0A7C1JWS8</accession>
<dbReference type="EMBL" id="DSJL01000011">
    <property type="protein sequence ID" value="HEF65960.1"/>
    <property type="molecule type" value="Genomic_DNA"/>
</dbReference>
<dbReference type="AlphaFoldDB" id="A0A7C1JWS8"/>
<protein>
    <submittedName>
        <fullName evidence="1">Uncharacterized protein</fullName>
    </submittedName>
</protein>
<dbReference type="Pfam" id="PF19928">
    <property type="entry name" value="DUF6391"/>
    <property type="match status" value="1"/>
</dbReference>
<reference evidence="1" key="1">
    <citation type="journal article" date="2020" name="mSystems">
        <title>Genome- and Community-Level Interaction Insights into Carbon Utilization and Element Cycling Functions of Hydrothermarchaeota in Hydrothermal Sediment.</title>
        <authorList>
            <person name="Zhou Z."/>
            <person name="Liu Y."/>
            <person name="Xu W."/>
            <person name="Pan J."/>
            <person name="Luo Z.H."/>
            <person name="Li M."/>
        </authorList>
    </citation>
    <scope>NUCLEOTIDE SEQUENCE [LARGE SCALE GENOMIC DNA]</scope>
    <source>
        <strain evidence="1">SpSt-222</strain>
    </source>
</reference>